<keyword evidence="4" id="KW-1185">Reference proteome</keyword>
<sequence>MKKKRLKQKFPLREFKKLFCIMKLVFFFLLLSSNLVWAGQTYAQITLLNLDLNNVPLEEVFDAIRKQSEFEFFYNNDQVNTSVKVSVKAKNADINTVLEQALPDTYEYKINDRYILVNKRKEVAPVLSAHPQPQQTKKTITGTVTDKEGESIIGANIVEKNTTNGTVTDVNGNFSLHVEEGATIKISYIGYLSQDINTAGKIHFDIILNEDRQALDEVIVVGYGTQRKGNLTGSVASIKSEKLTIAPITNVTNMLGGQLAGLKTKQTSGIPGSDNASLNIRGFNSPLIIVDGVETSFNNIDASQIESISILKDGAASIYGARAGNGVVLVTLKRGNESKVSISANTSLTYQNSTNLIKSGSSGQRSEWEREAHINANLPSSQIPWTLSEIEKFYSGDDPDYINTDWFSSVVRPWAPQQNHNLSVSGGNKNLKFLSYLGYNEQRTISRHDGGGYDRINLQTTIDANLLDGLTLSSSVNYIKEMRNFTAMNLFHSNYYYAIYDSDPRYPLHFPDRSRLSYAGSSYGNALFVSSRSLAGYSSNNNHSFRVNGSLTYDFKKIEGLKLKAFVNYNGYQGFSKLFRKQPDFYSYNSATGDYIFERKAQDPTVLSQGGSYSEDFTQQYSISYDKTFNTDHTFSALLLHERINYKNEGFDTQRGNFKTSTIDQLFAGDPTTASNDGKASEMGRSSFVGRLNYGYKNKYLIETIFRADASAKFPKDGRWGFFPSVSVGWVVSEEDFMDNYSACDNIKVRGSIGQSGDDGIGNYQYYAGYAFDMSYILGNEIIQGIYSTGLANSILSWEKISIYNLGIDYSFFNRKLFGIVEGFYRLRDGIPGYRTKSLPSTFGAALPLENLNSIDTRGFEFEIGTSGKINDFVYNISGNIAWARSKWVKYDEPEYEDADQKRIYGVTGKWTDERYGYISDGVFTSQEEINNLDYTYVELGGNESIKPGDVKYIDVNGDNILDWRDQVEIGKGTLPNWMYGINTNFSYKNIDLSILFQGAFGYTTYIDLESAPTVLKFENRWTEEVNSKNSLVPRPGSKNPANWWYSDYRNHNTSYIRLKNMAIGYSLSSNLLSKYKIDKMRVYIAGTNLVTFSSLKKFGVDPEAPEGTPAYYYPQQRTISFGLSITY</sequence>
<dbReference type="EMBL" id="LT605205">
    <property type="protein sequence ID" value="SCD21267.1"/>
    <property type="molecule type" value="Genomic_DNA"/>
</dbReference>
<dbReference type="SUPFAM" id="SSF49464">
    <property type="entry name" value="Carboxypeptidase regulatory domain-like"/>
    <property type="match status" value="1"/>
</dbReference>
<dbReference type="NCBIfam" id="TIGR04056">
    <property type="entry name" value="OMP_RagA_SusC"/>
    <property type="match status" value="1"/>
</dbReference>
<dbReference type="SUPFAM" id="SSF56935">
    <property type="entry name" value="Porins"/>
    <property type="match status" value="1"/>
</dbReference>
<dbReference type="AlphaFoldDB" id="A0A1R3T9I1"/>
<dbReference type="InterPro" id="IPR012910">
    <property type="entry name" value="Plug_dom"/>
</dbReference>
<keyword evidence="1" id="KW-1134">Transmembrane beta strand</keyword>
<dbReference type="InterPro" id="IPR023996">
    <property type="entry name" value="TonB-dep_OMP_SusC/RagA"/>
</dbReference>
<keyword evidence="1" id="KW-0813">Transport</keyword>
<protein>
    <submittedName>
        <fullName evidence="3">SusC/RagA family</fullName>
    </submittedName>
</protein>
<feature type="domain" description="TonB-dependent receptor plug" evidence="2">
    <location>
        <begin position="230"/>
        <end position="327"/>
    </location>
</feature>
<dbReference type="InterPro" id="IPR039426">
    <property type="entry name" value="TonB-dep_rcpt-like"/>
</dbReference>
<evidence type="ECO:0000259" key="2">
    <source>
        <dbReference type="Pfam" id="PF07715"/>
    </source>
</evidence>
<dbReference type="Gene3D" id="2.170.130.10">
    <property type="entry name" value="TonB-dependent receptor, plug domain"/>
    <property type="match status" value="1"/>
</dbReference>
<keyword evidence="1" id="KW-0812">Transmembrane</keyword>
<keyword evidence="1" id="KW-0998">Cell outer membrane</keyword>
<gene>
    <name evidence="3" type="ORF">PSM36_2464</name>
</gene>
<comment type="subcellular location">
    <subcellularLocation>
        <location evidence="1">Cell outer membrane</location>
        <topology evidence="1">Multi-pass membrane protein</topology>
    </subcellularLocation>
</comment>
<accession>A0A1R3T9I1</accession>
<name>A0A1R3T9I1_9BACT</name>
<proteinExistence type="inferred from homology"/>
<dbReference type="Pfam" id="PF07715">
    <property type="entry name" value="Plug"/>
    <property type="match status" value="1"/>
</dbReference>
<comment type="similarity">
    <text evidence="1">Belongs to the TonB-dependent receptor family.</text>
</comment>
<dbReference type="NCBIfam" id="TIGR04057">
    <property type="entry name" value="SusC_RagA_signa"/>
    <property type="match status" value="1"/>
</dbReference>
<dbReference type="InterPro" id="IPR037066">
    <property type="entry name" value="Plug_dom_sf"/>
</dbReference>
<dbReference type="InterPro" id="IPR023997">
    <property type="entry name" value="TonB-dep_OMP_SusC/RagA_CS"/>
</dbReference>
<dbReference type="STRING" id="1642647.PSM36_2464"/>
<dbReference type="Gene3D" id="2.60.40.1120">
    <property type="entry name" value="Carboxypeptidase-like, regulatory domain"/>
    <property type="match status" value="1"/>
</dbReference>
<dbReference type="Proteomes" id="UP000187464">
    <property type="component" value="Chromosome I"/>
</dbReference>
<keyword evidence="1" id="KW-0472">Membrane</keyword>
<dbReference type="GO" id="GO:0009279">
    <property type="term" value="C:cell outer membrane"/>
    <property type="evidence" value="ECO:0007669"/>
    <property type="project" value="UniProtKB-SubCell"/>
</dbReference>
<dbReference type="KEGG" id="psac:PSM36_2464"/>
<dbReference type="PROSITE" id="PS52016">
    <property type="entry name" value="TONB_DEPENDENT_REC_3"/>
    <property type="match status" value="1"/>
</dbReference>
<reference evidence="4" key="1">
    <citation type="submission" date="2016-08" db="EMBL/GenBank/DDBJ databases">
        <authorList>
            <person name="Wibberg D."/>
        </authorList>
    </citation>
    <scope>NUCLEOTIDE SEQUENCE [LARGE SCALE GENOMIC DNA]</scope>
</reference>
<evidence type="ECO:0000313" key="3">
    <source>
        <dbReference type="EMBL" id="SCD21267.1"/>
    </source>
</evidence>
<evidence type="ECO:0000313" key="4">
    <source>
        <dbReference type="Proteomes" id="UP000187464"/>
    </source>
</evidence>
<dbReference type="InterPro" id="IPR008969">
    <property type="entry name" value="CarboxyPept-like_regulatory"/>
</dbReference>
<evidence type="ECO:0000256" key="1">
    <source>
        <dbReference type="PROSITE-ProRule" id="PRU01360"/>
    </source>
</evidence>
<organism evidence="3 4">
    <name type="scientific">Proteiniphilum saccharofermentans</name>
    <dbReference type="NCBI Taxonomy" id="1642647"/>
    <lineage>
        <taxon>Bacteria</taxon>
        <taxon>Pseudomonadati</taxon>
        <taxon>Bacteroidota</taxon>
        <taxon>Bacteroidia</taxon>
        <taxon>Bacteroidales</taxon>
        <taxon>Dysgonomonadaceae</taxon>
        <taxon>Proteiniphilum</taxon>
    </lineage>
</organism>
<dbReference type="Pfam" id="PF13715">
    <property type="entry name" value="CarbopepD_reg_2"/>
    <property type="match status" value="1"/>
</dbReference>